<keyword evidence="1" id="KW-0472">Membrane</keyword>
<organism evidence="2 3">
    <name type="scientific">Roseofilum casamattae BLCC-M143</name>
    <dbReference type="NCBI Taxonomy" id="3022442"/>
    <lineage>
        <taxon>Bacteria</taxon>
        <taxon>Bacillati</taxon>
        <taxon>Cyanobacteriota</taxon>
        <taxon>Cyanophyceae</taxon>
        <taxon>Desertifilales</taxon>
        <taxon>Desertifilaceae</taxon>
        <taxon>Roseofilum</taxon>
        <taxon>Roseofilum casamattae</taxon>
    </lineage>
</organism>
<keyword evidence="3" id="KW-1185">Reference proteome</keyword>
<sequence>MPDFFKSIGNLFANPPELWQILFLLIFLLWIVASQVGEKLQETIAIAACLILLVALWIALGRLPNNPFVLYFRVIFTSFLVYLVLSTRLNDISKQILWISYPEIVGVSIIFPEWMNQKFKIKQLKRSHLERHGILLLSCLLMSCWIYFSFAINAWVAENPELAQKSMQKSLFVIKLPPDTINNNQQP</sequence>
<feature type="transmembrane region" description="Helical" evidence="1">
    <location>
        <begin position="134"/>
        <end position="157"/>
    </location>
</feature>
<dbReference type="Pfam" id="PF17310">
    <property type="entry name" value="DUF5357"/>
    <property type="match status" value="1"/>
</dbReference>
<proteinExistence type="predicted"/>
<evidence type="ECO:0000313" key="2">
    <source>
        <dbReference type="EMBL" id="MDJ1182598.1"/>
    </source>
</evidence>
<keyword evidence="1" id="KW-0812">Transmembrane</keyword>
<dbReference type="EMBL" id="JAQOSQ010000003">
    <property type="protein sequence ID" value="MDJ1182598.1"/>
    <property type="molecule type" value="Genomic_DNA"/>
</dbReference>
<feature type="transmembrane region" description="Helical" evidence="1">
    <location>
        <begin position="43"/>
        <end position="61"/>
    </location>
</feature>
<dbReference type="InterPro" id="IPR020360">
    <property type="entry name" value="Uncharacterised_alr2393"/>
</dbReference>
<dbReference type="Proteomes" id="UP001232992">
    <property type="component" value="Unassembled WGS sequence"/>
</dbReference>
<gene>
    <name evidence="2" type="ORF">PMH09_05265</name>
</gene>
<reference evidence="2 3" key="1">
    <citation type="submission" date="2023-01" db="EMBL/GenBank/DDBJ databases">
        <title>Novel diversity within Roseofilum (Cyanobacteria; Desertifilaceae) from marine benthic mats with descriptions of four novel species.</title>
        <authorList>
            <person name="Wang Y."/>
            <person name="Berthold D.E."/>
            <person name="Hu J."/>
            <person name="Lefler F.W."/>
            <person name="Laughinghouse H.D. IV."/>
        </authorList>
    </citation>
    <scope>NUCLEOTIDE SEQUENCE [LARGE SCALE GENOMIC DNA]</scope>
    <source>
        <strain evidence="2 3">BLCC-M143</strain>
    </source>
</reference>
<accession>A0ABT7BTS7</accession>
<feature type="transmembrane region" description="Helical" evidence="1">
    <location>
        <begin position="97"/>
        <end position="114"/>
    </location>
</feature>
<evidence type="ECO:0000256" key="1">
    <source>
        <dbReference type="SAM" id="Phobius"/>
    </source>
</evidence>
<protein>
    <submittedName>
        <fullName evidence="2">DUF5357 family protein</fullName>
    </submittedName>
</protein>
<comment type="caution">
    <text evidence="2">The sequence shown here is derived from an EMBL/GenBank/DDBJ whole genome shotgun (WGS) entry which is preliminary data.</text>
</comment>
<keyword evidence="1" id="KW-1133">Transmembrane helix</keyword>
<name>A0ABT7BTS7_9CYAN</name>
<dbReference type="RefSeq" id="WP_283757250.1">
    <property type="nucleotide sequence ID" value="NZ_JAQOSQ010000003.1"/>
</dbReference>
<feature type="transmembrane region" description="Helical" evidence="1">
    <location>
        <begin position="68"/>
        <end position="85"/>
    </location>
</feature>
<evidence type="ECO:0000313" key="3">
    <source>
        <dbReference type="Proteomes" id="UP001232992"/>
    </source>
</evidence>
<feature type="transmembrane region" description="Helical" evidence="1">
    <location>
        <begin position="21"/>
        <end position="37"/>
    </location>
</feature>